<evidence type="ECO:0000259" key="7">
    <source>
        <dbReference type="SMART" id="SM00693"/>
    </source>
</evidence>
<evidence type="ECO:0000256" key="4">
    <source>
        <dbReference type="ARBA" id="ARBA00023136"/>
    </source>
</evidence>
<comment type="caution">
    <text evidence="8">The sequence shown here is derived from an EMBL/GenBank/DDBJ whole genome shotgun (WGS) entry which is preliminary data.</text>
</comment>
<evidence type="ECO:0000256" key="1">
    <source>
        <dbReference type="ARBA" id="ARBA00004127"/>
    </source>
</evidence>
<name>A0A9P4MJZ8_9PEZI</name>
<evidence type="ECO:0000313" key="9">
    <source>
        <dbReference type="Proteomes" id="UP000799439"/>
    </source>
</evidence>
<evidence type="ECO:0000256" key="5">
    <source>
        <dbReference type="SAM" id="MobiDB-lite"/>
    </source>
</evidence>
<dbReference type="PANTHER" id="PTHR31679:SF2">
    <property type="entry name" value="PEROXISOMAL MEMBRANE PROTEIN PEX30-RELATED"/>
    <property type="match status" value="1"/>
</dbReference>
<dbReference type="Pfam" id="PF06398">
    <property type="entry name" value="Pex24p"/>
    <property type="match status" value="1"/>
</dbReference>
<keyword evidence="4 6" id="KW-0472">Membrane</keyword>
<dbReference type="GO" id="GO:0012505">
    <property type="term" value="C:endomembrane system"/>
    <property type="evidence" value="ECO:0007669"/>
    <property type="project" value="UniProtKB-SubCell"/>
</dbReference>
<dbReference type="EMBL" id="ML996081">
    <property type="protein sequence ID" value="KAF2157680.1"/>
    <property type="molecule type" value="Genomic_DNA"/>
</dbReference>
<feature type="region of interest" description="Disordered" evidence="5">
    <location>
        <begin position="1"/>
        <end position="43"/>
    </location>
</feature>
<feature type="domain" description="Peroxin/Ferlin" evidence="7">
    <location>
        <begin position="313"/>
        <end position="381"/>
    </location>
</feature>
<feature type="transmembrane region" description="Helical" evidence="6">
    <location>
        <begin position="118"/>
        <end position="137"/>
    </location>
</feature>
<feature type="compositionally biased region" description="Low complexity" evidence="5">
    <location>
        <begin position="29"/>
        <end position="38"/>
    </location>
</feature>
<dbReference type="SMART" id="SM00693">
    <property type="entry name" value="DysFN"/>
    <property type="match status" value="1"/>
</dbReference>
<evidence type="ECO:0000256" key="2">
    <source>
        <dbReference type="ARBA" id="ARBA00022692"/>
    </source>
</evidence>
<dbReference type="GO" id="GO:0005778">
    <property type="term" value="C:peroxisomal membrane"/>
    <property type="evidence" value="ECO:0007669"/>
    <property type="project" value="UniProtKB-ARBA"/>
</dbReference>
<evidence type="ECO:0000256" key="6">
    <source>
        <dbReference type="SAM" id="Phobius"/>
    </source>
</evidence>
<keyword evidence="2 6" id="KW-0812">Transmembrane</keyword>
<keyword evidence="9" id="KW-1185">Reference proteome</keyword>
<feature type="region of interest" description="Disordered" evidence="5">
    <location>
        <begin position="443"/>
        <end position="667"/>
    </location>
</feature>
<dbReference type="InterPro" id="IPR006614">
    <property type="entry name" value="Peroxin/Ferlin"/>
</dbReference>
<dbReference type="OrthoDB" id="5586090at2759"/>
<dbReference type="InterPro" id="IPR010482">
    <property type="entry name" value="TECPR1-like_DysF"/>
</dbReference>
<feature type="region of interest" description="Disordered" evidence="5">
    <location>
        <begin position="144"/>
        <end position="163"/>
    </location>
</feature>
<feature type="compositionally biased region" description="Low complexity" evidence="5">
    <location>
        <begin position="506"/>
        <end position="523"/>
    </location>
</feature>
<feature type="compositionally biased region" description="Basic and acidic residues" evidence="5">
    <location>
        <begin position="449"/>
        <end position="465"/>
    </location>
</feature>
<reference evidence="8" key="1">
    <citation type="journal article" date="2020" name="Stud. Mycol.">
        <title>101 Dothideomycetes genomes: a test case for predicting lifestyles and emergence of pathogens.</title>
        <authorList>
            <person name="Haridas S."/>
            <person name="Albert R."/>
            <person name="Binder M."/>
            <person name="Bloem J."/>
            <person name="Labutti K."/>
            <person name="Salamov A."/>
            <person name="Andreopoulos B."/>
            <person name="Baker S."/>
            <person name="Barry K."/>
            <person name="Bills G."/>
            <person name="Bluhm B."/>
            <person name="Cannon C."/>
            <person name="Castanera R."/>
            <person name="Culley D."/>
            <person name="Daum C."/>
            <person name="Ezra D."/>
            <person name="Gonzalez J."/>
            <person name="Henrissat B."/>
            <person name="Kuo A."/>
            <person name="Liang C."/>
            <person name="Lipzen A."/>
            <person name="Lutzoni F."/>
            <person name="Magnuson J."/>
            <person name="Mondo S."/>
            <person name="Nolan M."/>
            <person name="Ohm R."/>
            <person name="Pangilinan J."/>
            <person name="Park H.-J."/>
            <person name="Ramirez L."/>
            <person name="Alfaro M."/>
            <person name="Sun H."/>
            <person name="Tritt A."/>
            <person name="Yoshinaga Y."/>
            <person name="Zwiers L.-H."/>
            <person name="Turgeon B."/>
            <person name="Goodwin S."/>
            <person name="Spatafora J."/>
            <person name="Crous P."/>
            <person name="Grigoriev I."/>
        </authorList>
    </citation>
    <scope>NUCLEOTIDE SEQUENCE</scope>
    <source>
        <strain evidence="8">CBS 260.36</strain>
    </source>
</reference>
<dbReference type="GO" id="GO:0007031">
    <property type="term" value="P:peroxisome organization"/>
    <property type="evidence" value="ECO:0007669"/>
    <property type="project" value="TreeGrafter"/>
</dbReference>
<comment type="subcellular location">
    <subcellularLocation>
        <location evidence="1">Endomembrane system</location>
        <topology evidence="1">Multi-pass membrane protein</topology>
    </subcellularLocation>
</comment>
<feature type="transmembrane region" description="Helical" evidence="6">
    <location>
        <begin position="211"/>
        <end position="229"/>
    </location>
</feature>
<accession>A0A9P4MJZ8</accession>
<keyword evidence="3 6" id="KW-1133">Transmembrane helix</keyword>
<dbReference type="InterPro" id="IPR052646">
    <property type="entry name" value="Peroxisomal_PEX28-32"/>
</dbReference>
<evidence type="ECO:0000313" key="8">
    <source>
        <dbReference type="EMBL" id="KAF2157680.1"/>
    </source>
</evidence>
<dbReference type="PANTHER" id="PTHR31679">
    <property type="entry name" value="PEROXISOMAL MEMBRANE PROTEIN PEX30-RELATED"/>
    <property type="match status" value="1"/>
</dbReference>
<proteinExistence type="predicted"/>
<protein>
    <submittedName>
        <fullName evidence="8">Pex24p-domain-containing protein</fullName>
    </submittedName>
</protein>
<sequence>MAALDTPWMTSMTDRPAALPDGKSDSHTNNHAPTTTAAFSPHPHASSIQQRSTILLHQKSPLLLATPPQVTRALAYSHAFLIPLNKTAALLSWTTGDPWESFLLLAAFWFTVLYGDTILRYAGPLILVVFLILGMYLRRYSPLSSTGWTGEKKKSGSTSESGVQHRKSLDEILATLQAFTGRCNILLAPMLQMTDFLSTQQTATSATTRPALTTLFVRILFATPLWFILTLPPLRIITAKRIVLLAGTLILTWHSRPARISRAILWRSNSVRHAAALLTGLNFVAASASPIRTSAFPPSNMAALKDMKSGHQSIRFTFSLYENQRRWIGLGWTANMVAYERAPWTDEHLNATSPKDTFQLPDIEGGHAKWRWAEGSSWKVDIPPLSPALGKDKNTSASKRDEEAWVYYDNKWLNGTRGQDGWSKYTRRRKWIRDAELVDADTEALVATSDKDPAPGNSRDGEPLKRAPPLEVKSKDASQEGSKSKAAGKKAPEVVSEIKHKKKESVSPADGSADDASATGFDAPSPARNRRSWFGRQRGEHDTQSIDTAVASEGYVRDKSRGVSPARSRGESDAGPSRRPRHGSSSSGPDVPWNRGTKAAPVLGTSLDSSGGWSGHHSRGGSSGGFTTLSERERKRDEGQDTLTPTERLKQREADWGLGDDVSMELG</sequence>
<organism evidence="8 9">
    <name type="scientific">Myriangium duriaei CBS 260.36</name>
    <dbReference type="NCBI Taxonomy" id="1168546"/>
    <lineage>
        <taxon>Eukaryota</taxon>
        <taxon>Fungi</taxon>
        <taxon>Dikarya</taxon>
        <taxon>Ascomycota</taxon>
        <taxon>Pezizomycotina</taxon>
        <taxon>Dothideomycetes</taxon>
        <taxon>Dothideomycetidae</taxon>
        <taxon>Myriangiales</taxon>
        <taxon>Myriangiaceae</taxon>
        <taxon>Myriangium</taxon>
    </lineage>
</organism>
<feature type="compositionally biased region" description="Basic and acidic residues" evidence="5">
    <location>
        <begin position="630"/>
        <end position="639"/>
    </location>
</feature>
<evidence type="ECO:0000256" key="3">
    <source>
        <dbReference type="ARBA" id="ARBA00022989"/>
    </source>
</evidence>
<dbReference type="AlphaFoldDB" id="A0A9P4MJZ8"/>
<gene>
    <name evidence="8" type="ORF">K461DRAFT_264551</name>
</gene>
<dbReference type="Proteomes" id="UP000799439">
    <property type="component" value="Unassembled WGS sequence"/>
</dbReference>